<evidence type="ECO:0000313" key="8">
    <source>
        <dbReference type="Proteomes" id="UP000799766"/>
    </source>
</evidence>
<dbReference type="InterPro" id="IPR002123">
    <property type="entry name" value="Plipid/glycerol_acylTrfase"/>
</dbReference>
<evidence type="ECO:0000256" key="4">
    <source>
        <dbReference type="SAM" id="MobiDB-lite"/>
    </source>
</evidence>
<evidence type="ECO:0000256" key="2">
    <source>
        <dbReference type="ARBA" id="ARBA00022679"/>
    </source>
</evidence>
<comment type="similarity">
    <text evidence="1">Belongs to the 1-acyl-sn-glycerol-3-phosphate acyltransferase family.</text>
</comment>
<keyword evidence="5" id="KW-1133">Transmembrane helix</keyword>
<dbReference type="Proteomes" id="UP000799766">
    <property type="component" value="Unassembled WGS sequence"/>
</dbReference>
<dbReference type="Pfam" id="PF16076">
    <property type="entry name" value="Acyltransf_C"/>
    <property type="match status" value="1"/>
</dbReference>
<feature type="transmembrane region" description="Helical" evidence="5">
    <location>
        <begin position="54"/>
        <end position="80"/>
    </location>
</feature>
<proteinExistence type="inferred from homology"/>
<evidence type="ECO:0000259" key="6">
    <source>
        <dbReference type="SMART" id="SM00563"/>
    </source>
</evidence>
<dbReference type="SMART" id="SM00563">
    <property type="entry name" value="PlsC"/>
    <property type="match status" value="1"/>
</dbReference>
<dbReference type="PANTHER" id="PTHR10983">
    <property type="entry name" value="1-ACYLGLYCEROL-3-PHOSPHATE ACYLTRANSFERASE-RELATED"/>
    <property type="match status" value="1"/>
</dbReference>
<feature type="compositionally biased region" description="Basic and acidic residues" evidence="4">
    <location>
        <begin position="240"/>
        <end position="249"/>
    </location>
</feature>
<dbReference type="InterPro" id="IPR032098">
    <property type="entry name" value="Acyltransf_C"/>
</dbReference>
<dbReference type="OrthoDB" id="189226at2759"/>
<gene>
    <name evidence="7" type="ORF">BDY21DRAFT_385926</name>
</gene>
<dbReference type="GO" id="GO:0016746">
    <property type="term" value="F:acyltransferase activity"/>
    <property type="evidence" value="ECO:0007669"/>
    <property type="project" value="UniProtKB-KW"/>
</dbReference>
<dbReference type="SUPFAM" id="SSF69593">
    <property type="entry name" value="Glycerol-3-phosphate (1)-acyltransferase"/>
    <property type="match status" value="1"/>
</dbReference>
<dbReference type="Pfam" id="PF01553">
    <property type="entry name" value="Acyltransferase"/>
    <property type="match status" value="1"/>
</dbReference>
<feature type="region of interest" description="Disordered" evidence="4">
    <location>
        <begin position="217"/>
        <end position="249"/>
    </location>
</feature>
<dbReference type="GO" id="GO:0036149">
    <property type="term" value="P:phosphatidylinositol acyl-chain remodeling"/>
    <property type="evidence" value="ECO:0007669"/>
    <property type="project" value="TreeGrafter"/>
</dbReference>
<evidence type="ECO:0000256" key="5">
    <source>
        <dbReference type="SAM" id="Phobius"/>
    </source>
</evidence>
<keyword evidence="8" id="KW-1185">Reference proteome</keyword>
<dbReference type="AlphaFoldDB" id="A0A6A6P0Q3"/>
<protein>
    <submittedName>
        <fullName evidence="7">Acyltransferase-domain-containing protein</fullName>
    </submittedName>
</protein>
<organism evidence="7 8">
    <name type="scientific">Lineolata rhizophorae</name>
    <dbReference type="NCBI Taxonomy" id="578093"/>
    <lineage>
        <taxon>Eukaryota</taxon>
        <taxon>Fungi</taxon>
        <taxon>Dikarya</taxon>
        <taxon>Ascomycota</taxon>
        <taxon>Pezizomycotina</taxon>
        <taxon>Dothideomycetes</taxon>
        <taxon>Dothideomycetes incertae sedis</taxon>
        <taxon>Lineolatales</taxon>
        <taxon>Lineolataceae</taxon>
        <taxon>Lineolata</taxon>
    </lineage>
</organism>
<sequence>MNAEGLKKRHQRPDGGGGAAVPDGVGQSEKMAAGEMLHPGGPVKHGNYMQALRMFLFALYFFGSCCCILFSQLCGAWLYFADQDLYYAYMAVTKQNFGLLITTMTQWWSPTLVRVSGDASVRGQLHQLPDGRLECDFPSRLILVANHQIYTDWLYLWWVAYTARMHGHIYIILKESLRWIPVIGQGMMFYGFVFLSRKWATDKPRFMHRLRKLNSRHSGPMARAREEEEAAAEAEAEAAADPKADRGPRKPSLDPMWLLIFPEGTNLSANSRQASAKWAAKTAQEDMRHVLLPRSTGLMFCLEELKQTVEWVYDCTVAYEGIPRGQFGQDIFTLRSTYFEGRPPKSVNMHWRRFRTADIPSGDAPAFEAWLRARWREKDELMETYVRVGRFPADDGEDGPEAGPAGMNGEARANGGATGGPRAEKRGGKGAGYIETEVRPRNPVEVLQIFVPAVLGAWALARMAFLVVHRWRARRC</sequence>
<feature type="region of interest" description="Disordered" evidence="4">
    <location>
        <begin position="392"/>
        <end position="429"/>
    </location>
</feature>
<evidence type="ECO:0000256" key="1">
    <source>
        <dbReference type="ARBA" id="ARBA00008655"/>
    </source>
</evidence>
<dbReference type="CDD" id="cd07990">
    <property type="entry name" value="LPLAT_LCLAT1-like"/>
    <property type="match status" value="1"/>
</dbReference>
<reference evidence="7" key="1">
    <citation type="journal article" date="2020" name="Stud. Mycol.">
        <title>101 Dothideomycetes genomes: a test case for predicting lifestyles and emergence of pathogens.</title>
        <authorList>
            <person name="Haridas S."/>
            <person name="Albert R."/>
            <person name="Binder M."/>
            <person name="Bloem J."/>
            <person name="Labutti K."/>
            <person name="Salamov A."/>
            <person name="Andreopoulos B."/>
            <person name="Baker S."/>
            <person name="Barry K."/>
            <person name="Bills G."/>
            <person name="Bluhm B."/>
            <person name="Cannon C."/>
            <person name="Castanera R."/>
            <person name="Culley D."/>
            <person name="Daum C."/>
            <person name="Ezra D."/>
            <person name="Gonzalez J."/>
            <person name="Henrissat B."/>
            <person name="Kuo A."/>
            <person name="Liang C."/>
            <person name="Lipzen A."/>
            <person name="Lutzoni F."/>
            <person name="Magnuson J."/>
            <person name="Mondo S."/>
            <person name="Nolan M."/>
            <person name="Ohm R."/>
            <person name="Pangilinan J."/>
            <person name="Park H.-J."/>
            <person name="Ramirez L."/>
            <person name="Alfaro M."/>
            <person name="Sun H."/>
            <person name="Tritt A."/>
            <person name="Yoshinaga Y."/>
            <person name="Zwiers L.-H."/>
            <person name="Turgeon B."/>
            <person name="Goodwin S."/>
            <person name="Spatafora J."/>
            <person name="Crous P."/>
            <person name="Grigoriev I."/>
        </authorList>
    </citation>
    <scope>NUCLEOTIDE SEQUENCE</scope>
    <source>
        <strain evidence="7">ATCC 16933</strain>
    </source>
</reference>
<feature type="region of interest" description="Disordered" evidence="4">
    <location>
        <begin position="1"/>
        <end position="22"/>
    </location>
</feature>
<feature type="transmembrane region" description="Helical" evidence="5">
    <location>
        <begin position="449"/>
        <end position="468"/>
    </location>
</feature>
<feature type="domain" description="Phospholipid/glycerol acyltransferase" evidence="6">
    <location>
        <begin position="141"/>
        <end position="299"/>
    </location>
</feature>
<evidence type="ECO:0000256" key="3">
    <source>
        <dbReference type="ARBA" id="ARBA00023315"/>
    </source>
</evidence>
<evidence type="ECO:0000313" key="7">
    <source>
        <dbReference type="EMBL" id="KAF2457043.1"/>
    </source>
</evidence>
<keyword evidence="2 7" id="KW-0808">Transferase</keyword>
<accession>A0A6A6P0Q3</accession>
<dbReference type="GO" id="GO:0005783">
    <property type="term" value="C:endoplasmic reticulum"/>
    <property type="evidence" value="ECO:0007669"/>
    <property type="project" value="TreeGrafter"/>
</dbReference>
<keyword evidence="3 7" id="KW-0012">Acyltransferase</keyword>
<feature type="compositionally biased region" description="Acidic residues" evidence="4">
    <location>
        <begin position="227"/>
        <end position="238"/>
    </location>
</feature>
<dbReference type="PANTHER" id="PTHR10983:SF16">
    <property type="entry name" value="LYSOCARDIOLIPIN ACYLTRANSFERASE 1"/>
    <property type="match status" value="1"/>
</dbReference>
<name>A0A6A6P0Q3_9PEZI</name>
<keyword evidence="5" id="KW-0812">Transmembrane</keyword>
<dbReference type="EMBL" id="MU001681">
    <property type="protein sequence ID" value="KAF2457043.1"/>
    <property type="molecule type" value="Genomic_DNA"/>
</dbReference>
<keyword evidence="5" id="KW-0472">Membrane</keyword>